<evidence type="ECO:0000256" key="5">
    <source>
        <dbReference type="SAM" id="Coils"/>
    </source>
</evidence>
<dbReference type="Pfam" id="PF00083">
    <property type="entry name" value="Sugar_tr"/>
    <property type="match status" value="1"/>
</dbReference>
<evidence type="ECO:0000313" key="6">
    <source>
        <dbReference type="EMBL" id="RAP64051.1"/>
    </source>
</evidence>
<dbReference type="Gene3D" id="1.20.1250.20">
    <property type="entry name" value="MFS general substrate transporter like domains"/>
    <property type="match status" value="1"/>
</dbReference>
<evidence type="ECO:0000313" key="7">
    <source>
        <dbReference type="Proteomes" id="UP000244334"/>
    </source>
</evidence>
<feature type="non-terminal residue" evidence="6">
    <location>
        <position position="94"/>
    </location>
</feature>
<proteinExistence type="predicted"/>
<evidence type="ECO:0000256" key="2">
    <source>
        <dbReference type="ARBA" id="ARBA00022692"/>
    </source>
</evidence>
<sequence>MGQNSIGIDTTAHAGWRRKVTGDFRSAQRVLESLRDTSAQAKRELDETRESLNLKIKQSGWSLFKDNSNFRRAVYLGVLVQVMQQFTGMNGSSP</sequence>
<evidence type="ECO:0000256" key="4">
    <source>
        <dbReference type="ARBA" id="ARBA00023136"/>
    </source>
</evidence>
<keyword evidence="7" id="KW-1185">Reference proteome</keyword>
<keyword evidence="3" id="KW-1133">Transmembrane helix</keyword>
<evidence type="ECO:0000256" key="3">
    <source>
        <dbReference type="ARBA" id="ARBA00022989"/>
    </source>
</evidence>
<dbReference type="EMBL" id="LJAM02001039">
    <property type="protein sequence ID" value="RAP64051.1"/>
    <property type="molecule type" value="Genomic_DNA"/>
</dbReference>
<dbReference type="Proteomes" id="UP000244334">
    <property type="component" value="Unassembled WGS sequence"/>
</dbReference>
<keyword evidence="2" id="KW-0812">Transmembrane</keyword>
<reference evidence="6" key="1">
    <citation type="submission" date="2018-04" db="EMBL/GenBank/DDBJ databases">
        <title>Genomes of the Obligate Erwinia dacicola and Facultative Enterobacter sp. OLF Endosymbionts of the Olive Fruit fly, Bactrocera oleae.</title>
        <authorList>
            <person name="Estes A.M."/>
            <person name="Hearn D.J."/>
            <person name="Agarwal S."/>
            <person name="Pierson E.A."/>
            <person name="Dunning-Hotopp J.C."/>
        </authorList>
    </citation>
    <scope>NUCLEOTIDE SEQUENCE [LARGE SCALE GENOMIC DNA]</scope>
    <source>
        <strain evidence="6">Oroville</strain>
    </source>
</reference>
<dbReference type="InterPro" id="IPR005828">
    <property type="entry name" value="MFS_sugar_transport-like"/>
</dbReference>
<dbReference type="InterPro" id="IPR036259">
    <property type="entry name" value="MFS_trans_sf"/>
</dbReference>
<organism evidence="6 7">
    <name type="scientific">Candidatus Erwinia dacicola</name>
    <dbReference type="NCBI Taxonomy" id="252393"/>
    <lineage>
        <taxon>Bacteria</taxon>
        <taxon>Pseudomonadati</taxon>
        <taxon>Pseudomonadota</taxon>
        <taxon>Gammaproteobacteria</taxon>
        <taxon>Enterobacterales</taxon>
        <taxon>Erwiniaceae</taxon>
        <taxon>Erwinia</taxon>
    </lineage>
</organism>
<name>A0A328TCM3_9GAMM</name>
<dbReference type="AlphaFoldDB" id="A0A328TCM3"/>
<dbReference type="GO" id="GO:0016020">
    <property type="term" value="C:membrane"/>
    <property type="evidence" value="ECO:0007669"/>
    <property type="project" value="UniProtKB-SubCell"/>
</dbReference>
<comment type="caution">
    <text evidence="6">The sequence shown here is derived from an EMBL/GenBank/DDBJ whole genome shotgun (WGS) entry which is preliminary data.</text>
</comment>
<dbReference type="GO" id="GO:0022857">
    <property type="term" value="F:transmembrane transporter activity"/>
    <property type="evidence" value="ECO:0007669"/>
    <property type="project" value="InterPro"/>
</dbReference>
<evidence type="ECO:0000256" key="1">
    <source>
        <dbReference type="ARBA" id="ARBA00004370"/>
    </source>
</evidence>
<keyword evidence="5" id="KW-0175">Coiled coil</keyword>
<accession>A0A328TCM3</accession>
<keyword evidence="4" id="KW-0472">Membrane</keyword>
<comment type="subcellular location">
    <subcellularLocation>
        <location evidence="1">Membrane</location>
    </subcellularLocation>
</comment>
<gene>
    <name evidence="6" type="ORF">ACZ87_04088</name>
</gene>
<protein>
    <submittedName>
        <fullName evidence="6">Sugar (And other) transporter family protein</fullName>
    </submittedName>
</protein>
<feature type="coiled-coil region" evidence="5">
    <location>
        <begin position="24"/>
        <end position="51"/>
    </location>
</feature>